<sequence>MGRSKDLSDFDKGQIVMARRLGQSISETARLVGCSRSAVVSTYRQWSDLGQTTNRRQGVGRPRLIDAQGQRMLSRLVRTDRRSTVAQVSENFNDGYGRNVSQHTVHRTLLRMGLRSRSPDRMPVITPVHRQLRLEWARERQHWTLEQWKTVVWSDESRFLLHHLDDNSGRGLPGEVMSPECPEGREAGGGSVMLWGMFCWETLGPGIHVDVNLTSSTYLSIVADQVHPFMAMVFLDGNGLFLQGSSSYHTAHICQEWFDEHSEEFKVLPLPPNSPDLNLIEYLWDVLDQQVRSMAAPPRNLQDLKDLLLMSWCQIPQDIFRGLVESMPLRVSAVLAADGGPTAYSAVPGGVMTARQVPAVSQSAYSPPTPDTPESLLSTPPQTLMAKSLPPPIAHSTPAMLALPPTQLTATKKGVKRKADTTTPTTMCGIGMVGEHDPPLTLTSLGVDQGLVIGRSKAPTEWLGVGVQLQPVRRGKLSQQLRYCNCVLKELLSKKHAAYAWPFYTPVDDFSLDLHDYYDIIKQPMDLSTIKRKMDGREYRDALQFAADVRLMYSNCYKYNPPDHDVVAMARKLQDVFEFCFAKMPDEPPAPPDTVGGHSCFASSSSSESDRSSPSSDAEEERAHRLAKLQDQLKAVHEQLAALSQAPVVKPKRKKDKKRSNGGSMQDKKGLGRKSKSSKKSQAVTLNVHQMSPSSMLPHYDSEEEEEVSPMSYDEKRQLSLDINKLPGEKLGRVVHIIQAREPSLRDTNPEEIEIDFETLKPSTLRELERYVMTCLRKKPRKPYVKMCAGEKTQEELALEKQLERETMHLGVSGQLNSGKKPQKTKGAASSSDPGAPARFLPRRPPLHRLIQVTRTESPVGRKDPRQDWLQNRRRITV</sequence>
<dbReference type="Proteomes" id="UP001157502">
    <property type="component" value="Chromosome 16"/>
</dbReference>
<name>A0ACC2G901_DALPE</name>
<protein>
    <submittedName>
        <fullName evidence="1">Uncharacterized protein</fullName>
    </submittedName>
</protein>
<organism evidence="1 2">
    <name type="scientific">Dallia pectoralis</name>
    <name type="common">Alaska blackfish</name>
    <dbReference type="NCBI Taxonomy" id="75939"/>
    <lineage>
        <taxon>Eukaryota</taxon>
        <taxon>Metazoa</taxon>
        <taxon>Chordata</taxon>
        <taxon>Craniata</taxon>
        <taxon>Vertebrata</taxon>
        <taxon>Euteleostomi</taxon>
        <taxon>Actinopterygii</taxon>
        <taxon>Neopterygii</taxon>
        <taxon>Teleostei</taxon>
        <taxon>Protacanthopterygii</taxon>
        <taxon>Esociformes</taxon>
        <taxon>Umbridae</taxon>
        <taxon>Dallia</taxon>
    </lineage>
</organism>
<evidence type="ECO:0000313" key="1">
    <source>
        <dbReference type="EMBL" id="KAJ8000106.1"/>
    </source>
</evidence>
<keyword evidence="2" id="KW-1185">Reference proteome</keyword>
<proteinExistence type="predicted"/>
<evidence type="ECO:0000313" key="2">
    <source>
        <dbReference type="Proteomes" id="UP001157502"/>
    </source>
</evidence>
<accession>A0ACC2G901</accession>
<gene>
    <name evidence="1" type="ORF">DPEC_G00201400</name>
</gene>
<comment type="caution">
    <text evidence="1">The sequence shown here is derived from an EMBL/GenBank/DDBJ whole genome shotgun (WGS) entry which is preliminary data.</text>
</comment>
<dbReference type="EMBL" id="CM055743">
    <property type="protein sequence ID" value="KAJ8000106.1"/>
    <property type="molecule type" value="Genomic_DNA"/>
</dbReference>
<reference evidence="1" key="1">
    <citation type="submission" date="2021-05" db="EMBL/GenBank/DDBJ databases">
        <authorList>
            <person name="Pan Q."/>
            <person name="Jouanno E."/>
            <person name="Zahm M."/>
            <person name="Klopp C."/>
            <person name="Cabau C."/>
            <person name="Louis A."/>
            <person name="Berthelot C."/>
            <person name="Parey E."/>
            <person name="Roest Crollius H."/>
            <person name="Montfort J."/>
            <person name="Robinson-Rechavi M."/>
            <person name="Bouchez O."/>
            <person name="Lampietro C."/>
            <person name="Lopez Roques C."/>
            <person name="Donnadieu C."/>
            <person name="Postlethwait J."/>
            <person name="Bobe J."/>
            <person name="Dillon D."/>
            <person name="Chandos A."/>
            <person name="von Hippel F."/>
            <person name="Guiguen Y."/>
        </authorList>
    </citation>
    <scope>NUCLEOTIDE SEQUENCE</scope>
    <source>
        <strain evidence="1">YG-Jan2019</strain>
    </source>
</reference>